<organism evidence="1">
    <name type="scientific">Oryza brachyantha</name>
    <name type="common">malo sina</name>
    <dbReference type="NCBI Taxonomy" id="4533"/>
    <lineage>
        <taxon>Eukaryota</taxon>
        <taxon>Viridiplantae</taxon>
        <taxon>Streptophyta</taxon>
        <taxon>Embryophyta</taxon>
        <taxon>Tracheophyta</taxon>
        <taxon>Spermatophyta</taxon>
        <taxon>Magnoliopsida</taxon>
        <taxon>Liliopsida</taxon>
        <taxon>Poales</taxon>
        <taxon>Poaceae</taxon>
        <taxon>BOP clade</taxon>
        <taxon>Oryzoideae</taxon>
        <taxon>Oryzeae</taxon>
        <taxon>Oryzinae</taxon>
        <taxon>Oryza</taxon>
    </lineage>
</organism>
<dbReference type="AlphaFoldDB" id="J3L1G6"/>
<name>J3L1G6_ORYBR</name>
<dbReference type="HOGENOM" id="CLU_2565174_0_0_1"/>
<reference evidence="1" key="1">
    <citation type="journal article" date="2013" name="Nat. Commun.">
        <title>Whole-genome sequencing of Oryza brachyantha reveals mechanisms underlying Oryza genome evolution.</title>
        <authorList>
            <person name="Chen J."/>
            <person name="Huang Q."/>
            <person name="Gao D."/>
            <person name="Wang J."/>
            <person name="Lang Y."/>
            <person name="Liu T."/>
            <person name="Li B."/>
            <person name="Bai Z."/>
            <person name="Luis Goicoechea J."/>
            <person name="Liang C."/>
            <person name="Chen C."/>
            <person name="Zhang W."/>
            <person name="Sun S."/>
            <person name="Liao Y."/>
            <person name="Zhang X."/>
            <person name="Yang L."/>
            <person name="Song C."/>
            <person name="Wang M."/>
            <person name="Shi J."/>
            <person name="Liu G."/>
            <person name="Liu J."/>
            <person name="Zhou H."/>
            <person name="Zhou W."/>
            <person name="Yu Q."/>
            <person name="An N."/>
            <person name="Chen Y."/>
            <person name="Cai Q."/>
            <person name="Wang B."/>
            <person name="Liu B."/>
            <person name="Min J."/>
            <person name="Huang Y."/>
            <person name="Wu H."/>
            <person name="Li Z."/>
            <person name="Zhang Y."/>
            <person name="Yin Y."/>
            <person name="Song W."/>
            <person name="Jiang J."/>
            <person name="Jackson S.A."/>
            <person name="Wing R.A."/>
            <person name="Wang J."/>
            <person name="Chen M."/>
        </authorList>
    </citation>
    <scope>NUCLEOTIDE SEQUENCE [LARGE SCALE GENOMIC DNA]</scope>
    <source>
        <strain evidence="1">cv. IRGC 101232</strain>
    </source>
</reference>
<dbReference type="EnsemblPlants" id="OB01G30720.1">
    <property type="protein sequence ID" value="OB01G30720.1"/>
    <property type="gene ID" value="OB01G30720"/>
</dbReference>
<accession>J3L1G6</accession>
<proteinExistence type="predicted"/>
<keyword evidence="2" id="KW-1185">Reference proteome</keyword>
<reference evidence="1" key="2">
    <citation type="submission" date="2013-04" db="UniProtKB">
        <authorList>
            <consortium name="EnsemblPlants"/>
        </authorList>
    </citation>
    <scope>IDENTIFICATION</scope>
</reference>
<protein>
    <submittedName>
        <fullName evidence="1">Uncharacterized protein</fullName>
    </submittedName>
</protein>
<evidence type="ECO:0000313" key="2">
    <source>
        <dbReference type="Proteomes" id="UP000006038"/>
    </source>
</evidence>
<dbReference type="Gramene" id="OB01G30720.1">
    <property type="protein sequence ID" value="OB01G30720.1"/>
    <property type="gene ID" value="OB01G30720"/>
</dbReference>
<dbReference type="Proteomes" id="UP000006038">
    <property type="component" value="Chromosome 1"/>
</dbReference>
<evidence type="ECO:0000313" key="1">
    <source>
        <dbReference type="EnsemblPlants" id="OB01G30720.1"/>
    </source>
</evidence>
<sequence length="82" mass="9572">LDVTFPWLRKQTSRIIFGFGTRRRHRRPPVRILGVRMAERSGRCDPGLKVRGEAVWHLIVPDQADLVLGNILLKFFRPAPWQ</sequence>